<dbReference type="SMART" id="SM00028">
    <property type="entry name" value="TPR"/>
    <property type="match status" value="5"/>
</dbReference>
<dbReference type="InterPro" id="IPR016032">
    <property type="entry name" value="Sig_transdc_resp-reg_C-effctor"/>
</dbReference>
<evidence type="ECO:0000256" key="7">
    <source>
        <dbReference type="SAM" id="Phobius"/>
    </source>
</evidence>
<name>A0ABR7E107_9BACT</name>
<evidence type="ECO:0000313" key="10">
    <source>
        <dbReference type="Proteomes" id="UP000644010"/>
    </source>
</evidence>
<dbReference type="RefSeq" id="WP_186959429.1">
    <property type="nucleotide sequence ID" value="NZ_JACOOI010000010.1"/>
</dbReference>
<evidence type="ECO:0000256" key="5">
    <source>
        <dbReference type="ARBA" id="ARBA00038253"/>
    </source>
</evidence>
<comment type="similarity">
    <text evidence="5">Belongs to the Rap family.</text>
</comment>
<keyword evidence="6" id="KW-0175">Coiled coil</keyword>
<keyword evidence="7" id="KW-1133">Transmembrane helix</keyword>
<keyword evidence="2" id="KW-0963">Cytoplasm</keyword>
<feature type="transmembrane region" description="Helical" evidence="7">
    <location>
        <begin position="364"/>
        <end position="384"/>
    </location>
</feature>
<dbReference type="PANTHER" id="PTHR46630:SF1">
    <property type="entry name" value="TETRATRICOPEPTIDE REPEAT PROTEIN 29"/>
    <property type="match status" value="1"/>
</dbReference>
<keyword evidence="3" id="KW-0677">Repeat</keyword>
<comment type="subcellular location">
    <subcellularLocation>
        <location evidence="1">Cytoplasm</location>
    </subcellularLocation>
</comment>
<dbReference type="EMBL" id="JACOOI010000010">
    <property type="protein sequence ID" value="MBC5643437.1"/>
    <property type="molecule type" value="Genomic_DNA"/>
</dbReference>
<dbReference type="InterPro" id="IPR019734">
    <property type="entry name" value="TPR_rpt"/>
</dbReference>
<protein>
    <recommendedName>
        <fullName evidence="11">Tetratricopeptide repeat protein</fullName>
    </recommendedName>
</protein>
<organism evidence="9 10">
    <name type="scientific">Parabacteroides segnis</name>
    <dbReference type="NCBI Taxonomy" id="2763058"/>
    <lineage>
        <taxon>Bacteria</taxon>
        <taxon>Pseudomonadati</taxon>
        <taxon>Bacteroidota</taxon>
        <taxon>Bacteroidia</taxon>
        <taxon>Bacteroidales</taxon>
        <taxon>Tannerellaceae</taxon>
        <taxon>Parabacteroides</taxon>
    </lineage>
</organism>
<proteinExistence type="inferred from homology"/>
<evidence type="ECO:0000313" key="9">
    <source>
        <dbReference type="EMBL" id="MBC5643437.1"/>
    </source>
</evidence>
<feature type="signal peptide" evidence="8">
    <location>
        <begin position="1"/>
        <end position="21"/>
    </location>
</feature>
<evidence type="ECO:0000256" key="2">
    <source>
        <dbReference type="ARBA" id="ARBA00022490"/>
    </source>
</evidence>
<dbReference type="SUPFAM" id="SSF48452">
    <property type="entry name" value="TPR-like"/>
    <property type="match status" value="1"/>
</dbReference>
<dbReference type="PANTHER" id="PTHR46630">
    <property type="entry name" value="TETRATRICOPEPTIDE REPEAT PROTEIN 29"/>
    <property type="match status" value="1"/>
</dbReference>
<evidence type="ECO:0000256" key="8">
    <source>
        <dbReference type="SAM" id="SignalP"/>
    </source>
</evidence>
<dbReference type="InterPro" id="IPR011990">
    <property type="entry name" value="TPR-like_helical_dom_sf"/>
</dbReference>
<dbReference type="SUPFAM" id="SSF46894">
    <property type="entry name" value="C-terminal effector domain of the bipartite response regulators"/>
    <property type="match status" value="1"/>
</dbReference>
<sequence>MSKGLKLILNLLLLFCLVACSRSTNVSPLLKKAEGYMNERPDSALYLLDSIIRPEALSNEDKVLWSLLITQARDKKYITHTSDSLINIAVHYYDKKGNIERRAQAYYCQGRVYMDMLLFDEAIISFLKAEELVLQTTDYNLQARIYNQLGDLSKKNLLYKDALLFYQRANASYRLDKSLLGEVFTLRDIGLAYENLAQLDSAIFYLKKSLDISQMNNWNNLSNTILVGLSSVFESMCLYQDAINLLNQSISLTQNESLLYSSYYSLGSLYRKTGQIDSAFCYLDKASGSPNLYIQCQQNREYSALLYDRKDYKAAYEHNNQYILLRDSIEHLYLPDKLAEVEARYNHEKLINEKNQLVLKRKNAIFIFSVLIIAMLVLLILLVVRYQKKLRQKLIMIKEMEHNLSESRSEVEINKALLIGKENELRLKVIELEKNVTARLSLGIANNQQEEVLAQRNKVLNEEIANLQNDIKEKDSLYENKLHELSLKKKELRDNKVKMESVEAEKQRLENMYFEKTDTLNKQIVDLQNEINEKESVIKGVKESTKSLVRKYLEVNCPQMKRLFDRKEVVVEYTDEEWKTFEEQFNVVYPKFIKKLCKNYPTMNKKELRLCCLFLLGVKTAKISAILALAPNTISKYSKDILRKYAVSYEEKSLEDMLDDMT</sequence>
<evidence type="ECO:0000256" key="3">
    <source>
        <dbReference type="ARBA" id="ARBA00022737"/>
    </source>
</evidence>
<keyword evidence="10" id="KW-1185">Reference proteome</keyword>
<feature type="transmembrane region" description="Helical" evidence="7">
    <location>
        <begin position="608"/>
        <end position="630"/>
    </location>
</feature>
<keyword evidence="7" id="KW-0812">Transmembrane</keyword>
<keyword evidence="4" id="KW-0802">TPR repeat</keyword>
<feature type="coiled-coil region" evidence="6">
    <location>
        <begin position="450"/>
        <end position="544"/>
    </location>
</feature>
<keyword evidence="7" id="KW-0472">Membrane</keyword>
<evidence type="ECO:0000256" key="4">
    <source>
        <dbReference type="ARBA" id="ARBA00022803"/>
    </source>
</evidence>
<dbReference type="Proteomes" id="UP000644010">
    <property type="component" value="Unassembled WGS sequence"/>
</dbReference>
<feature type="chain" id="PRO_5046068591" description="Tetratricopeptide repeat protein" evidence="8">
    <location>
        <begin position="22"/>
        <end position="662"/>
    </location>
</feature>
<dbReference type="InterPro" id="IPR051476">
    <property type="entry name" value="Bac_ResReg_Asp_Phosphatase"/>
</dbReference>
<dbReference type="Pfam" id="PF13181">
    <property type="entry name" value="TPR_8"/>
    <property type="match status" value="2"/>
</dbReference>
<gene>
    <name evidence="9" type="ORF">H8S77_11115</name>
</gene>
<evidence type="ECO:0000256" key="1">
    <source>
        <dbReference type="ARBA" id="ARBA00004496"/>
    </source>
</evidence>
<accession>A0ABR7E107</accession>
<dbReference type="Gene3D" id="1.25.40.10">
    <property type="entry name" value="Tetratricopeptide repeat domain"/>
    <property type="match status" value="2"/>
</dbReference>
<reference evidence="9 10" key="1">
    <citation type="submission" date="2020-08" db="EMBL/GenBank/DDBJ databases">
        <title>Genome public.</title>
        <authorList>
            <person name="Liu C."/>
            <person name="Sun Q."/>
        </authorList>
    </citation>
    <scope>NUCLEOTIDE SEQUENCE [LARGE SCALE GENOMIC DNA]</scope>
    <source>
        <strain evidence="9 10">BX2</strain>
    </source>
</reference>
<comment type="caution">
    <text evidence="9">The sequence shown here is derived from an EMBL/GenBank/DDBJ whole genome shotgun (WGS) entry which is preliminary data.</text>
</comment>
<evidence type="ECO:0008006" key="11">
    <source>
        <dbReference type="Google" id="ProtNLM"/>
    </source>
</evidence>
<keyword evidence="8" id="KW-0732">Signal</keyword>
<evidence type="ECO:0000256" key="6">
    <source>
        <dbReference type="SAM" id="Coils"/>
    </source>
</evidence>